<evidence type="ECO:0000256" key="6">
    <source>
        <dbReference type="ARBA" id="ARBA00022825"/>
    </source>
</evidence>
<evidence type="ECO:0000259" key="9">
    <source>
        <dbReference type="Pfam" id="PF00082"/>
    </source>
</evidence>
<dbReference type="InterPro" id="IPR023827">
    <property type="entry name" value="Peptidase_S8_Asp-AS"/>
</dbReference>
<dbReference type="InterPro" id="IPR050131">
    <property type="entry name" value="Peptidase_S8_subtilisin-like"/>
</dbReference>
<dbReference type="InterPro" id="IPR023828">
    <property type="entry name" value="Peptidase_S8_Ser-AS"/>
</dbReference>
<dbReference type="EMBL" id="MGHA01000038">
    <property type="protein sequence ID" value="OGM59011.1"/>
    <property type="molecule type" value="Genomic_DNA"/>
</dbReference>
<dbReference type="GO" id="GO:0006508">
    <property type="term" value="P:proteolysis"/>
    <property type="evidence" value="ECO:0007669"/>
    <property type="project" value="UniProtKB-KW"/>
</dbReference>
<keyword evidence="6 7" id="KW-0720">Serine protease</keyword>
<dbReference type="SUPFAM" id="SSF52743">
    <property type="entry name" value="Subtilisin-like"/>
    <property type="match status" value="1"/>
</dbReference>
<evidence type="ECO:0000256" key="1">
    <source>
        <dbReference type="ARBA" id="ARBA00004613"/>
    </source>
</evidence>
<keyword evidence="3" id="KW-0964">Secreted</keyword>
<dbReference type="GO" id="GO:0004252">
    <property type="term" value="F:serine-type endopeptidase activity"/>
    <property type="evidence" value="ECO:0007669"/>
    <property type="project" value="UniProtKB-UniRule"/>
</dbReference>
<dbReference type="AlphaFoldDB" id="A0A1F8B4T2"/>
<feature type="active site" description="Charge relay system" evidence="7">
    <location>
        <position position="178"/>
    </location>
</feature>
<comment type="similarity">
    <text evidence="2 7 8">Belongs to the peptidase S8 family.</text>
</comment>
<feature type="active site" description="Charge relay system" evidence="7">
    <location>
        <position position="142"/>
    </location>
</feature>
<dbReference type="PANTHER" id="PTHR43806">
    <property type="entry name" value="PEPTIDASE S8"/>
    <property type="match status" value="1"/>
</dbReference>
<dbReference type="PANTHER" id="PTHR43806:SF11">
    <property type="entry name" value="CEREVISIN-RELATED"/>
    <property type="match status" value="1"/>
</dbReference>
<dbReference type="InterPro" id="IPR015500">
    <property type="entry name" value="Peptidase_S8_subtilisin-rel"/>
</dbReference>
<protein>
    <recommendedName>
        <fullName evidence="9">Peptidase S8/S53 domain-containing protein</fullName>
    </recommendedName>
</protein>
<name>A0A1F8B4T2_9BACT</name>
<dbReference type="PRINTS" id="PR00723">
    <property type="entry name" value="SUBTILISIN"/>
</dbReference>
<dbReference type="PROSITE" id="PS00138">
    <property type="entry name" value="SUBTILASE_SER"/>
    <property type="match status" value="1"/>
</dbReference>
<dbReference type="GO" id="GO:0005576">
    <property type="term" value="C:extracellular region"/>
    <property type="evidence" value="ECO:0007669"/>
    <property type="project" value="UniProtKB-SubCell"/>
</dbReference>
<evidence type="ECO:0000256" key="4">
    <source>
        <dbReference type="ARBA" id="ARBA00022670"/>
    </source>
</evidence>
<evidence type="ECO:0000256" key="7">
    <source>
        <dbReference type="PROSITE-ProRule" id="PRU01240"/>
    </source>
</evidence>
<dbReference type="Pfam" id="PF00082">
    <property type="entry name" value="Peptidase_S8"/>
    <property type="match status" value="1"/>
</dbReference>
<organism evidence="10 11">
    <name type="scientific">Candidatus Woesebacteria bacterium RIFCSPLOWO2_01_FULL_37_19</name>
    <dbReference type="NCBI Taxonomy" id="1802514"/>
    <lineage>
        <taxon>Bacteria</taxon>
        <taxon>Candidatus Woeseibacteriota</taxon>
    </lineage>
</organism>
<keyword evidence="5 7" id="KW-0378">Hydrolase</keyword>
<dbReference type="InterPro" id="IPR034084">
    <property type="entry name" value="Thermitase-like_dom"/>
</dbReference>
<sequence>MKRLLVFFIISFSIIFYFANTKEVVGQHEGDTSERVIVKFKPLVPHFLKQKVLASYGLNLDEELRLKDSFVVKASKGRGKEFTERLNRNLFVEYAEEDYAAEKLDVPNDPELSKQWGLSKINADSGWDISHGNSNVKIAVVDTGINYNHPDISSKIELSVNCTSSSCSRYFTSDPDGHGTHVAGISAGITNNGVGIAGIGWDSKLFSVKVLDDSGSGYYSWIANGIMWAADNGADVINLSLGGSLSSFTLENAVNYAWNKGVVIVAAAGNRGSTSRTYPAYYSNAIAVAATDSTDKKASFSNYGSWVEVASPGVSIYSTYGSGYEYLSGTSMATPFVSGLAALIKAKNPAFSNSQIRGKLESSSDAISGTGFYWTYGRINACKALDCILGVTPTLSPTSSPTPRISPMPSSVMTLTPTPLPTLSFTPTPTSVPLLSPTPSPIPTPSIPWWCKYFPSHNLCRV</sequence>
<evidence type="ECO:0000256" key="8">
    <source>
        <dbReference type="RuleBase" id="RU003355"/>
    </source>
</evidence>
<reference evidence="10 11" key="1">
    <citation type="journal article" date="2016" name="Nat. Commun.">
        <title>Thousands of microbial genomes shed light on interconnected biogeochemical processes in an aquifer system.</title>
        <authorList>
            <person name="Anantharaman K."/>
            <person name="Brown C.T."/>
            <person name="Hug L.A."/>
            <person name="Sharon I."/>
            <person name="Castelle C.J."/>
            <person name="Probst A.J."/>
            <person name="Thomas B.C."/>
            <person name="Singh A."/>
            <person name="Wilkins M.J."/>
            <person name="Karaoz U."/>
            <person name="Brodie E.L."/>
            <person name="Williams K.H."/>
            <person name="Hubbard S.S."/>
            <person name="Banfield J.F."/>
        </authorList>
    </citation>
    <scope>NUCLEOTIDE SEQUENCE [LARGE SCALE GENOMIC DNA]</scope>
</reference>
<gene>
    <name evidence="10" type="ORF">A2955_03245</name>
</gene>
<dbReference type="Proteomes" id="UP000177501">
    <property type="component" value="Unassembled WGS sequence"/>
</dbReference>
<dbReference type="PROSITE" id="PS00136">
    <property type="entry name" value="SUBTILASE_ASP"/>
    <property type="match status" value="1"/>
</dbReference>
<dbReference type="PROSITE" id="PS51892">
    <property type="entry name" value="SUBTILASE"/>
    <property type="match status" value="1"/>
</dbReference>
<evidence type="ECO:0000313" key="11">
    <source>
        <dbReference type="Proteomes" id="UP000177501"/>
    </source>
</evidence>
<evidence type="ECO:0000313" key="10">
    <source>
        <dbReference type="EMBL" id="OGM59011.1"/>
    </source>
</evidence>
<dbReference type="InterPro" id="IPR036852">
    <property type="entry name" value="Peptidase_S8/S53_dom_sf"/>
</dbReference>
<evidence type="ECO:0000256" key="5">
    <source>
        <dbReference type="ARBA" id="ARBA00022801"/>
    </source>
</evidence>
<dbReference type="STRING" id="1802514.A2955_03245"/>
<comment type="subcellular location">
    <subcellularLocation>
        <location evidence="1">Secreted</location>
    </subcellularLocation>
</comment>
<evidence type="ECO:0000256" key="3">
    <source>
        <dbReference type="ARBA" id="ARBA00022525"/>
    </source>
</evidence>
<keyword evidence="4 7" id="KW-0645">Protease</keyword>
<feature type="active site" description="Charge relay system" evidence="7">
    <location>
        <position position="331"/>
    </location>
</feature>
<comment type="caution">
    <text evidence="10">The sequence shown here is derived from an EMBL/GenBank/DDBJ whole genome shotgun (WGS) entry which is preliminary data.</text>
</comment>
<dbReference type="InterPro" id="IPR000209">
    <property type="entry name" value="Peptidase_S8/S53_dom"/>
</dbReference>
<evidence type="ECO:0000256" key="2">
    <source>
        <dbReference type="ARBA" id="ARBA00011073"/>
    </source>
</evidence>
<dbReference type="CDD" id="cd07484">
    <property type="entry name" value="Peptidases_S8_Thermitase_like"/>
    <property type="match status" value="1"/>
</dbReference>
<accession>A0A1F8B4T2</accession>
<dbReference type="Gene3D" id="3.40.50.200">
    <property type="entry name" value="Peptidase S8/S53 domain"/>
    <property type="match status" value="1"/>
</dbReference>
<feature type="domain" description="Peptidase S8/S53" evidence="9">
    <location>
        <begin position="134"/>
        <end position="365"/>
    </location>
</feature>
<proteinExistence type="inferred from homology"/>